<dbReference type="EMBL" id="JAEKNQ010000040">
    <property type="protein sequence ID" value="MBJ7603743.1"/>
    <property type="molecule type" value="Genomic_DNA"/>
</dbReference>
<dbReference type="Gene3D" id="1.10.1760.20">
    <property type="match status" value="1"/>
</dbReference>
<comment type="caution">
    <text evidence="2">The sequence shown here is derived from an EMBL/GenBank/DDBJ whole genome shotgun (WGS) entry which is preliminary data.</text>
</comment>
<protein>
    <recommendedName>
        <fullName evidence="4">ECF transporter S component</fullName>
    </recommendedName>
</protein>
<feature type="transmembrane region" description="Helical" evidence="1">
    <location>
        <begin position="169"/>
        <end position="195"/>
    </location>
</feature>
<evidence type="ECO:0000313" key="2">
    <source>
        <dbReference type="EMBL" id="MBJ7603743.1"/>
    </source>
</evidence>
<feature type="transmembrane region" description="Helical" evidence="1">
    <location>
        <begin position="139"/>
        <end position="162"/>
    </location>
</feature>
<feature type="transmembrane region" description="Helical" evidence="1">
    <location>
        <begin position="28"/>
        <end position="56"/>
    </location>
</feature>
<dbReference type="Proteomes" id="UP000620075">
    <property type="component" value="Unassembled WGS sequence"/>
</dbReference>
<feature type="transmembrane region" description="Helical" evidence="1">
    <location>
        <begin position="234"/>
        <end position="252"/>
    </location>
</feature>
<keyword evidence="1" id="KW-0472">Membrane</keyword>
<feature type="transmembrane region" description="Helical" evidence="1">
    <location>
        <begin position="68"/>
        <end position="88"/>
    </location>
</feature>
<dbReference type="RefSeq" id="WP_338180253.1">
    <property type="nucleotide sequence ID" value="NZ_JAEKNQ010000040.1"/>
</dbReference>
<evidence type="ECO:0000256" key="1">
    <source>
        <dbReference type="SAM" id="Phobius"/>
    </source>
</evidence>
<keyword evidence="1" id="KW-1133">Transmembrane helix</keyword>
<keyword evidence="1" id="KW-0812">Transmembrane</keyword>
<gene>
    <name evidence="2" type="ORF">JF888_11210</name>
</gene>
<evidence type="ECO:0008006" key="4">
    <source>
        <dbReference type="Google" id="ProtNLM"/>
    </source>
</evidence>
<sequence>MPVAIALNVALGSTVQQALKLPLYLDSLGTVIAGVLGGPLVGAVTGLLSDLIWAYVLPPPLAAPTAGPFAVTAAIVGLLAGVFGRAGLFRMRPVADRRSLLLALVAALVVLMLALYTFSRAYGSPQTFSAVTGNPAASFAASRLAFGLISLVFGGLVVWTLFWRRDAGALLALTCGLLTGLAAALVSAPIAAYVFGGVTGFGGDALVAAFRAAGASLFQATLQQGLLSDPLDKMVTFLIAFLVLAGLPRRVVSRFPNGERLTEAA</sequence>
<reference evidence="2 3" key="1">
    <citation type="submission" date="2020-10" db="EMBL/GenBank/DDBJ databases">
        <title>Ca. Dormibacterota MAGs.</title>
        <authorList>
            <person name="Montgomery K."/>
        </authorList>
    </citation>
    <scope>NUCLEOTIDE SEQUENCE [LARGE SCALE GENOMIC DNA]</scope>
    <source>
        <strain evidence="2">SC8811_S16_3</strain>
    </source>
</reference>
<organism evidence="2 3">
    <name type="scientific">Candidatus Dormiibacter inghamiae</name>
    <dbReference type="NCBI Taxonomy" id="3127013"/>
    <lineage>
        <taxon>Bacteria</taxon>
        <taxon>Bacillati</taxon>
        <taxon>Candidatus Dormiibacterota</taxon>
        <taxon>Candidatus Dormibacteria</taxon>
        <taxon>Candidatus Dormibacterales</taxon>
        <taxon>Candidatus Dormibacteraceae</taxon>
        <taxon>Candidatus Dormiibacter</taxon>
    </lineage>
</organism>
<feature type="transmembrane region" description="Helical" evidence="1">
    <location>
        <begin position="100"/>
        <end position="119"/>
    </location>
</feature>
<proteinExistence type="predicted"/>
<name>A0A934KJ88_9BACT</name>
<dbReference type="AlphaFoldDB" id="A0A934KJ88"/>
<accession>A0A934KJ88</accession>
<evidence type="ECO:0000313" key="3">
    <source>
        <dbReference type="Proteomes" id="UP000620075"/>
    </source>
</evidence>